<evidence type="ECO:0000313" key="2">
    <source>
        <dbReference type="EMBL" id="CAA9414735.1"/>
    </source>
</evidence>
<sequence>MESCIVVGAGLSGLVAARTLQDAGVRVTVLEKEEKVGGRMRTDLVGNGVFDHGAQFFTVRSDRFEQMVEGWISAGVAEEWSRGFADPSGEYQEDGHPRYKGTHGMTGIAEHLAQNLDVLTGVEVSGLRRDERGWEAVAGNYVRTADALVLTPPSALTLADGNGIPLPEEARQVLENIDYAPCIAVMALLDGPGEVPDPGGVQVGGDPLFWVADNRKKGISEVPAVTIHAGPEFSREHARSDDTTVARLLLEEAKDYVGTGVKATAVYRWEYSQPTNPHDEPFVYVEGPPPLVFCGDAYAGPKVEGAVTSGLAAAGRLLESVAHP</sequence>
<dbReference type="InterPro" id="IPR002937">
    <property type="entry name" value="Amino_oxidase"/>
</dbReference>
<protein>
    <submittedName>
        <fullName evidence="2">Renalase, oxidases 1,2-dihydro- and 1,6-dihydro-beta-NAD(P)H isomers back to NAD(P)</fullName>
        <ecNumber evidence="2">1.6.3.5</ecNumber>
    </submittedName>
</protein>
<dbReference type="SUPFAM" id="SSF51905">
    <property type="entry name" value="FAD/NAD(P)-binding domain"/>
    <property type="match status" value="1"/>
</dbReference>
<gene>
    <name evidence="2" type="ORF">AVDCRST_MAG82-1024</name>
</gene>
<dbReference type="Gene3D" id="3.50.50.60">
    <property type="entry name" value="FAD/NAD(P)-binding domain"/>
    <property type="match status" value="1"/>
</dbReference>
<dbReference type="PANTHER" id="PTHR16128">
    <property type="entry name" value="FAD/NAD(P)-BINDING OXIDOREDUCTASE FAMILY PROTEIN"/>
    <property type="match status" value="1"/>
</dbReference>
<dbReference type="Pfam" id="PF01593">
    <property type="entry name" value="Amino_oxidase"/>
    <property type="match status" value="1"/>
</dbReference>
<accession>A0A6J4PIU1</accession>
<dbReference type="EMBL" id="CADCVA010000140">
    <property type="protein sequence ID" value="CAA9414735.1"/>
    <property type="molecule type" value="Genomic_DNA"/>
</dbReference>
<proteinExistence type="predicted"/>
<feature type="domain" description="Amine oxidase" evidence="1">
    <location>
        <begin position="88"/>
        <end position="318"/>
    </location>
</feature>
<dbReference type="AlphaFoldDB" id="A0A6J4PIU1"/>
<dbReference type="PANTHER" id="PTHR16128:SF5">
    <property type="entry name" value="FAD_NAD(P)-BINDING OXIDOREDUCTASE FAMILY PROTEIN"/>
    <property type="match status" value="1"/>
</dbReference>
<evidence type="ECO:0000259" key="1">
    <source>
        <dbReference type="Pfam" id="PF01593"/>
    </source>
</evidence>
<dbReference type="GO" id="GO:0016491">
    <property type="term" value="F:oxidoreductase activity"/>
    <property type="evidence" value="ECO:0007669"/>
    <property type="project" value="UniProtKB-KW"/>
</dbReference>
<dbReference type="InterPro" id="IPR036188">
    <property type="entry name" value="FAD/NAD-bd_sf"/>
</dbReference>
<reference evidence="2" key="1">
    <citation type="submission" date="2020-02" db="EMBL/GenBank/DDBJ databases">
        <authorList>
            <person name="Meier V. D."/>
        </authorList>
    </citation>
    <scope>NUCLEOTIDE SEQUENCE</scope>
    <source>
        <strain evidence="2">AVDCRST_MAG82</strain>
    </source>
</reference>
<keyword evidence="2" id="KW-0560">Oxidoreductase</keyword>
<organism evidence="2">
    <name type="scientific">uncultured Rubrobacteraceae bacterium</name>
    <dbReference type="NCBI Taxonomy" id="349277"/>
    <lineage>
        <taxon>Bacteria</taxon>
        <taxon>Bacillati</taxon>
        <taxon>Actinomycetota</taxon>
        <taxon>Rubrobacteria</taxon>
        <taxon>Rubrobacterales</taxon>
        <taxon>Rubrobacteraceae</taxon>
        <taxon>environmental samples</taxon>
    </lineage>
</organism>
<dbReference type="Gene3D" id="3.90.660.10">
    <property type="match status" value="1"/>
</dbReference>
<dbReference type="Pfam" id="PF13450">
    <property type="entry name" value="NAD_binding_8"/>
    <property type="match status" value="1"/>
</dbReference>
<dbReference type="EC" id="1.6.3.5" evidence="2"/>
<name>A0A6J4PIU1_9ACTN</name>